<organism evidence="3 4">
    <name type="scientific">Angiostrongylus cantonensis</name>
    <name type="common">Rat lungworm</name>
    <dbReference type="NCBI Taxonomy" id="6313"/>
    <lineage>
        <taxon>Eukaryota</taxon>
        <taxon>Metazoa</taxon>
        <taxon>Ecdysozoa</taxon>
        <taxon>Nematoda</taxon>
        <taxon>Chromadorea</taxon>
        <taxon>Rhabditida</taxon>
        <taxon>Rhabditina</taxon>
        <taxon>Rhabditomorpha</taxon>
        <taxon>Strongyloidea</taxon>
        <taxon>Metastrongylidae</taxon>
        <taxon>Angiostrongylus</taxon>
    </lineage>
</organism>
<reference evidence="3" key="1">
    <citation type="submission" date="2012-09" db="EMBL/GenBank/DDBJ databases">
        <authorList>
            <person name="Martin A.A."/>
        </authorList>
    </citation>
    <scope>NUCLEOTIDE SEQUENCE</scope>
</reference>
<keyword evidence="2" id="KW-1133">Transmembrane helix</keyword>
<proteinExistence type="predicted"/>
<keyword evidence="2" id="KW-0472">Membrane</keyword>
<dbReference type="AlphaFoldDB" id="A0A158PB96"/>
<evidence type="ECO:0000256" key="1">
    <source>
        <dbReference type="SAM" id="MobiDB-lite"/>
    </source>
</evidence>
<dbReference type="WBParaSite" id="ACAC_0001063701-mRNA-1">
    <property type="protein sequence ID" value="ACAC_0001063701-mRNA-1"/>
    <property type="gene ID" value="ACAC_0001063701"/>
</dbReference>
<protein>
    <submittedName>
        <fullName evidence="4">Col_cuticle_N domain-containing protein</fullName>
    </submittedName>
</protein>
<name>A0A158PB96_ANGCA</name>
<accession>A0A158PB96</accession>
<reference evidence="4" key="2">
    <citation type="submission" date="2016-04" db="UniProtKB">
        <authorList>
            <consortium name="WormBaseParasite"/>
        </authorList>
    </citation>
    <scope>IDENTIFICATION</scope>
</reference>
<keyword evidence="2" id="KW-0812">Transmembrane</keyword>
<feature type="compositionally biased region" description="Pro residues" evidence="1">
    <location>
        <begin position="131"/>
        <end position="151"/>
    </location>
</feature>
<dbReference type="Proteomes" id="UP000035642">
    <property type="component" value="Unassembled WGS sequence"/>
</dbReference>
<evidence type="ECO:0000256" key="2">
    <source>
        <dbReference type="SAM" id="Phobius"/>
    </source>
</evidence>
<feature type="transmembrane region" description="Helical" evidence="2">
    <location>
        <begin position="12"/>
        <end position="33"/>
    </location>
</feature>
<evidence type="ECO:0000313" key="3">
    <source>
        <dbReference type="Proteomes" id="UP000035642"/>
    </source>
</evidence>
<evidence type="ECO:0000313" key="4">
    <source>
        <dbReference type="WBParaSite" id="ACAC_0001063701-mRNA-1"/>
    </source>
</evidence>
<sequence>METEGRTPLSNVIVGCVMMLLSMVCAVAYTIILKVRNPLLFARISCAILKQLESEQQDDRRGSRLQRTFLVLALLIAPSLACIPGLGGAPPACCPVAPPLPPPPPPPPPPPQACVPAPVCAGPLYPAPAPSYQPPPPLPPPPPPPPPPQPAAYPVSGAYGVGK</sequence>
<dbReference type="PRINTS" id="PR01217">
    <property type="entry name" value="PRICHEXTENSN"/>
</dbReference>
<feature type="transmembrane region" description="Helical" evidence="2">
    <location>
        <begin position="69"/>
        <end position="89"/>
    </location>
</feature>
<keyword evidence="3" id="KW-1185">Reference proteome</keyword>
<feature type="region of interest" description="Disordered" evidence="1">
    <location>
        <begin position="131"/>
        <end position="163"/>
    </location>
</feature>